<evidence type="ECO:0000259" key="5">
    <source>
        <dbReference type="PROSITE" id="PS50932"/>
    </source>
</evidence>
<evidence type="ECO:0000313" key="7">
    <source>
        <dbReference type="EMBL" id="MBU9735155.1"/>
    </source>
</evidence>
<keyword evidence="1" id="KW-0678">Repressor</keyword>
<dbReference type="InterPro" id="IPR001387">
    <property type="entry name" value="Cro/C1-type_HTH"/>
</dbReference>
<evidence type="ECO:0000313" key="8">
    <source>
        <dbReference type="Proteomes" id="UP000712157"/>
    </source>
</evidence>
<evidence type="ECO:0000256" key="3">
    <source>
        <dbReference type="ARBA" id="ARBA00023125"/>
    </source>
</evidence>
<dbReference type="Gene3D" id="1.10.260.40">
    <property type="entry name" value="lambda repressor-like DNA-binding domains"/>
    <property type="match status" value="1"/>
</dbReference>
<name>A0A949JU50_9FIRM</name>
<dbReference type="InterPro" id="IPR000843">
    <property type="entry name" value="HTH_LacI"/>
</dbReference>
<dbReference type="PANTHER" id="PTHR30146:SF148">
    <property type="entry name" value="HTH-TYPE TRANSCRIPTIONAL REPRESSOR PURR-RELATED"/>
    <property type="match status" value="1"/>
</dbReference>
<keyword evidence="8" id="KW-1185">Reference proteome</keyword>
<keyword evidence="4" id="KW-0804">Transcription</keyword>
<evidence type="ECO:0000256" key="1">
    <source>
        <dbReference type="ARBA" id="ARBA00022491"/>
    </source>
</evidence>
<feature type="domain" description="HTH lacI-type" evidence="5">
    <location>
        <begin position="5"/>
        <end position="59"/>
    </location>
</feature>
<organism evidence="7 8">
    <name type="scientific">Diplocloster agilis</name>
    <dbReference type="NCBI Taxonomy" id="2850323"/>
    <lineage>
        <taxon>Bacteria</taxon>
        <taxon>Bacillati</taxon>
        <taxon>Bacillota</taxon>
        <taxon>Clostridia</taxon>
        <taxon>Lachnospirales</taxon>
        <taxon>Lachnospiraceae</taxon>
        <taxon>Diplocloster</taxon>
    </lineage>
</organism>
<gene>
    <name evidence="7" type="ORF">KTH89_01305</name>
</gene>
<dbReference type="SUPFAM" id="SSF47413">
    <property type="entry name" value="lambda repressor-like DNA-binding domains"/>
    <property type="match status" value="1"/>
</dbReference>
<dbReference type="SMART" id="SM00354">
    <property type="entry name" value="HTH_LACI"/>
    <property type="match status" value="1"/>
</dbReference>
<dbReference type="InterPro" id="IPR001761">
    <property type="entry name" value="Peripla_BP/Lac1_sug-bd_dom"/>
</dbReference>
<dbReference type="PROSITE" id="PS50932">
    <property type="entry name" value="HTH_LACI_2"/>
    <property type="match status" value="1"/>
</dbReference>
<proteinExistence type="predicted"/>
<evidence type="ECO:0000259" key="6">
    <source>
        <dbReference type="PROSITE" id="PS50943"/>
    </source>
</evidence>
<dbReference type="AlphaFoldDB" id="A0A949JU50"/>
<feature type="domain" description="HTH cro/C1-type" evidence="6">
    <location>
        <begin position="6"/>
        <end position="49"/>
    </location>
</feature>
<dbReference type="InterPro" id="IPR010982">
    <property type="entry name" value="Lambda_DNA-bd_dom_sf"/>
</dbReference>
<sequence length="345" mass="38846">MTRSSTLKEIAQKLNVSVSTVSRAVNNKEYVKEETRERVLKALEEYNYVPNEVARSLKKQSTRTIGVVVPDICETLFGTIIKGIDQVVSPHGYSIIVADTNESRKNEQKYLELLYQKRIDALVLATVDLNGRKVLQYLNSKIPVVFIDNIPKLKVPIESVTIDNAKASEIAVEYLIRHGHHRIAAIVGSIQETTGYERVAGYKRALAGHGIPVDDNLIRYGNYKENDGYLCMRELLDNRFQTSFTSVYIMSEMMTFGAIKAIRQYGLRIPEDLSLVGFDVHDKAGLVHPSITTIREPEAMIGTRTGELLLERLACMEAGQVCGRKNERILVEPYLEIGQSVWDVI</sequence>
<dbReference type="InterPro" id="IPR028082">
    <property type="entry name" value="Peripla_BP_I"/>
</dbReference>
<comment type="caution">
    <text evidence="7">The sequence shown here is derived from an EMBL/GenBank/DDBJ whole genome shotgun (WGS) entry which is preliminary data.</text>
</comment>
<dbReference type="Pfam" id="PF00532">
    <property type="entry name" value="Peripla_BP_1"/>
    <property type="match status" value="1"/>
</dbReference>
<accession>A0A949JU50</accession>
<dbReference type="CDD" id="cd01392">
    <property type="entry name" value="HTH_LacI"/>
    <property type="match status" value="1"/>
</dbReference>
<dbReference type="CDD" id="cd06267">
    <property type="entry name" value="PBP1_LacI_sugar_binding-like"/>
    <property type="match status" value="1"/>
</dbReference>
<dbReference type="Proteomes" id="UP000712157">
    <property type="component" value="Unassembled WGS sequence"/>
</dbReference>
<dbReference type="EMBL" id="JAHQCW010000001">
    <property type="protein sequence ID" value="MBU9735155.1"/>
    <property type="molecule type" value="Genomic_DNA"/>
</dbReference>
<dbReference type="GO" id="GO:0003700">
    <property type="term" value="F:DNA-binding transcription factor activity"/>
    <property type="evidence" value="ECO:0007669"/>
    <property type="project" value="TreeGrafter"/>
</dbReference>
<evidence type="ECO:0000256" key="4">
    <source>
        <dbReference type="ARBA" id="ARBA00023163"/>
    </source>
</evidence>
<dbReference type="Gene3D" id="3.40.50.2300">
    <property type="match status" value="2"/>
</dbReference>
<evidence type="ECO:0000256" key="2">
    <source>
        <dbReference type="ARBA" id="ARBA00023015"/>
    </source>
</evidence>
<dbReference type="PANTHER" id="PTHR30146">
    <property type="entry name" value="LACI-RELATED TRANSCRIPTIONAL REPRESSOR"/>
    <property type="match status" value="1"/>
</dbReference>
<reference evidence="7" key="1">
    <citation type="submission" date="2021-06" db="EMBL/GenBank/DDBJ databases">
        <title>Description of novel taxa of the family Lachnospiraceae.</title>
        <authorList>
            <person name="Chaplin A.V."/>
            <person name="Sokolova S.R."/>
            <person name="Pikina A.P."/>
            <person name="Korzhanova M."/>
            <person name="Belova V."/>
            <person name="Korostin D."/>
            <person name="Efimov B.A."/>
        </authorList>
    </citation>
    <scope>NUCLEOTIDE SEQUENCE</scope>
    <source>
        <strain evidence="7">ASD5720</strain>
    </source>
</reference>
<protein>
    <submittedName>
        <fullName evidence="7">LacI family transcriptional regulator</fullName>
    </submittedName>
</protein>
<dbReference type="Pfam" id="PF00356">
    <property type="entry name" value="LacI"/>
    <property type="match status" value="1"/>
</dbReference>
<dbReference type="PROSITE" id="PS50943">
    <property type="entry name" value="HTH_CROC1"/>
    <property type="match status" value="1"/>
</dbReference>
<keyword evidence="3" id="KW-0238">DNA-binding</keyword>
<dbReference type="GO" id="GO:0000976">
    <property type="term" value="F:transcription cis-regulatory region binding"/>
    <property type="evidence" value="ECO:0007669"/>
    <property type="project" value="TreeGrafter"/>
</dbReference>
<keyword evidence="2" id="KW-0805">Transcription regulation</keyword>
<dbReference type="SUPFAM" id="SSF53822">
    <property type="entry name" value="Periplasmic binding protein-like I"/>
    <property type="match status" value="1"/>
</dbReference>